<keyword evidence="1" id="KW-0812">Transmembrane</keyword>
<keyword evidence="3" id="KW-1185">Reference proteome</keyword>
<accession>A0ABY5D3E0</accession>
<keyword evidence="1" id="KW-0472">Membrane</keyword>
<evidence type="ECO:0000313" key="2">
    <source>
        <dbReference type="EMBL" id="USY18048.1"/>
    </source>
</evidence>
<reference evidence="2" key="1">
    <citation type="submission" date="2022-06" db="EMBL/GenBank/DDBJ databases">
        <authorList>
            <person name="Ping M."/>
        </authorList>
    </citation>
    <scope>NUCLEOTIDE SEQUENCE</scope>
    <source>
        <strain evidence="2">JCM11759T</strain>
    </source>
</reference>
<keyword evidence="1" id="KW-1133">Transmembrane helix</keyword>
<gene>
    <name evidence="2" type="ORF">NE857_22290</name>
</gene>
<organism evidence="2 3">
    <name type="scientific">Nocardiopsis exhalans</name>
    <dbReference type="NCBI Taxonomy" id="163604"/>
    <lineage>
        <taxon>Bacteria</taxon>
        <taxon>Bacillati</taxon>
        <taxon>Actinomycetota</taxon>
        <taxon>Actinomycetes</taxon>
        <taxon>Streptosporangiales</taxon>
        <taxon>Nocardiopsidaceae</taxon>
        <taxon>Nocardiopsis</taxon>
    </lineage>
</organism>
<dbReference type="EMBL" id="CP099837">
    <property type="protein sequence ID" value="USY18048.1"/>
    <property type="molecule type" value="Genomic_DNA"/>
</dbReference>
<feature type="transmembrane region" description="Helical" evidence="1">
    <location>
        <begin position="85"/>
        <end position="104"/>
    </location>
</feature>
<dbReference type="RefSeq" id="WP_254417524.1">
    <property type="nucleotide sequence ID" value="NZ_BAAAJB010000077.1"/>
</dbReference>
<dbReference type="Proteomes" id="UP001055940">
    <property type="component" value="Chromosome"/>
</dbReference>
<feature type="transmembrane region" description="Helical" evidence="1">
    <location>
        <begin position="47"/>
        <end position="73"/>
    </location>
</feature>
<name>A0ABY5D3E0_9ACTN</name>
<feature type="transmembrane region" description="Helical" evidence="1">
    <location>
        <begin position="12"/>
        <end position="35"/>
    </location>
</feature>
<protein>
    <submittedName>
        <fullName evidence="2">Uncharacterized protein</fullName>
    </submittedName>
</protein>
<sequence length="140" mass="15677">MSTSAQLWQSRGRFPLALTCELPYWMVQLGVYLYALDLLLGWGAHPGLSWVAFLVAWGATTALVPWQVCVLAVDESVRRAQARGPYRPGPVSWIWALLIASLWICFWVEHPLAATVIVVVSGLVSLLSIRRSRETSKGWR</sequence>
<feature type="transmembrane region" description="Helical" evidence="1">
    <location>
        <begin position="110"/>
        <end position="129"/>
    </location>
</feature>
<evidence type="ECO:0000313" key="3">
    <source>
        <dbReference type="Proteomes" id="UP001055940"/>
    </source>
</evidence>
<proteinExistence type="predicted"/>
<evidence type="ECO:0000256" key="1">
    <source>
        <dbReference type="SAM" id="Phobius"/>
    </source>
</evidence>